<dbReference type="EMBL" id="VTPC01091046">
    <property type="protein sequence ID" value="KAF2879970.1"/>
    <property type="molecule type" value="Genomic_DNA"/>
</dbReference>
<reference evidence="1" key="1">
    <citation type="submission" date="2019-08" db="EMBL/GenBank/DDBJ databases">
        <title>The genome of the North American firefly Photinus pyralis.</title>
        <authorList>
            <consortium name="Photinus pyralis genome working group"/>
            <person name="Fallon T.R."/>
            <person name="Sander Lower S.E."/>
            <person name="Weng J.-K."/>
        </authorList>
    </citation>
    <scope>NUCLEOTIDE SEQUENCE</scope>
    <source>
        <strain evidence="1">TRF0915ILg1</strain>
        <tissue evidence="1">Whole body</tissue>
    </source>
</reference>
<organism evidence="1 2">
    <name type="scientific">Ignelater luminosus</name>
    <name type="common">Cucubano</name>
    <name type="synonym">Pyrophorus luminosus</name>
    <dbReference type="NCBI Taxonomy" id="2038154"/>
    <lineage>
        <taxon>Eukaryota</taxon>
        <taxon>Metazoa</taxon>
        <taxon>Ecdysozoa</taxon>
        <taxon>Arthropoda</taxon>
        <taxon>Hexapoda</taxon>
        <taxon>Insecta</taxon>
        <taxon>Pterygota</taxon>
        <taxon>Neoptera</taxon>
        <taxon>Endopterygota</taxon>
        <taxon>Coleoptera</taxon>
        <taxon>Polyphaga</taxon>
        <taxon>Elateriformia</taxon>
        <taxon>Elateroidea</taxon>
        <taxon>Elateridae</taxon>
        <taxon>Agrypninae</taxon>
        <taxon>Pyrophorini</taxon>
        <taxon>Ignelater</taxon>
    </lineage>
</organism>
<accession>A0A8K0CA74</accession>
<evidence type="ECO:0000313" key="2">
    <source>
        <dbReference type="Proteomes" id="UP000801492"/>
    </source>
</evidence>
<proteinExistence type="predicted"/>
<name>A0A8K0CA74_IGNLU</name>
<dbReference type="AlphaFoldDB" id="A0A8K0CA74"/>
<sequence length="127" mass="14510">MSQINIETRKLILHKWGTEGLSMGSIPKLTKCFLTGVQKVICKYGEHGFLNDLKGRGRKKGTSCPRVEEKVVRFLTTKRNLSVRNAARKVGTSINQLFRELKKDALLGRTENEKYQDKLQISKNDVF</sequence>
<protein>
    <submittedName>
        <fullName evidence="1">Uncharacterized protein</fullName>
    </submittedName>
</protein>
<keyword evidence="2" id="KW-1185">Reference proteome</keyword>
<dbReference type="Proteomes" id="UP000801492">
    <property type="component" value="Unassembled WGS sequence"/>
</dbReference>
<gene>
    <name evidence="1" type="ORF">ILUMI_26203</name>
</gene>
<evidence type="ECO:0000313" key="1">
    <source>
        <dbReference type="EMBL" id="KAF2879970.1"/>
    </source>
</evidence>
<comment type="caution">
    <text evidence="1">The sequence shown here is derived from an EMBL/GenBank/DDBJ whole genome shotgun (WGS) entry which is preliminary data.</text>
</comment>